<evidence type="ECO:0000256" key="8">
    <source>
        <dbReference type="ARBA" id="ARBA00023170"/>
    </source>
</evidence>
<keyword evidence="5 13" id="KW-0297">G-protein coupled receptor</keyword>
<protein>
    <recommendedName>
        <fullName evidence="11">Probable G-protein coupled receptor 34</fullName>
    </recommendedName>
</protein>
<feature type="transmembrane region" description="Helical" evidence="14">
    <location>
        <begin position="179"/>
        <end position="202"/>
    </location>
</feature>
<evidence type="ECO:0000256" key="6">
    <source>
        <dbReference type="ARBA" id="ARBA00023136"/>
    </source>
</evidence>
<dbReference type="OrthoDB" id="10005568at2759"/>
<dbReference type="PROSITE" id="PS50262">
    <property type="entry name" value="G_PROTEIN_RECEP_F1_2"/>
    <property type="match status" value="1"/>
</dbReference>
<dbReference type="PANTHER" id="PTHR24233">
    <property type="entry name" value="P2Y PURINOCEPTOR-RELATED G-PROTEIN COUPLED RECEPTOR"/>
    <property type="match status" value="1"/>
</dbReference>
<keyword evidence="3 13" id="KW-0812">Transmembrane</keyword>
<evidence type="ECO:0000313" key="16">
    <source>
        <dbReference type="Ensembl" id="ENSSLUP00000059519.1"/>
    </source>
</evidence>
<evidence type="ECO:0000256" key="9">
    <source>
        <dbReference type="ARBA" id="ARBA00023180"/>
    </source>
</evidence>
<dbReference type="FunFam" id="1.20.1070.10:FF:000150">
    <property type="entry name" value="probable G-protein coupled receptor 34"/>
    <property type="match status" value="1"/>
</dbReference>
<dbReference type="PRINTS" id="PR01157">
    <property type="entry name" value="P2YPURNOCPTR"/>
</dbReference>
<keyword evidence="7" id="KW-1015">Disulfide bond</keyword>
<evidence type="ECO:0000256" key="12">
    <source>
        <dbReference type="ARBA" id="ARBA00045234"/>
    </source>
</evidence>
<feature type="transmembrane region" description="Helical" evidence="14">
    <location>
        <begin position="278"/>
        <end position="301"/>
    </location>
</feature>
<dbReference type="InterPro" id="IPR017452">
    <property type="entry name" value="GPCR_Rhodpsn_7TM"/>
</dbReference>
<evidence type="ECO:0000259" key="15">
    <source>
        <dbReference type="PROSITE" id="PS50262"/>
    </source>
</evidence>
<evidence type="ECO:0000256" key="11">
    <source>
        <dbReference type="ARBA" id="ARBA00035691"/>
    </source>
</evidence>
<feature type="transmembrane region" description="Helical" evidence="14">
    <location>
        <begin position="226"/>
        <end position="248"/>
    </location>
</feature>
<dbReference type="Proteomes" id="UP000694568">
    <property type="component" value="Unplaced"/>
</dbReference>
<accession>A0A8D0AT26</accession>
<dbReference type="GO" id="GO:0045028">
    <property type="term" value="F:G protein-coupled purinergic nucleotide receptor activity"/>
    <property type="evidence" value="ECO:0007669"/>
    <property type="project" value="TreeGrafter"/>
</dbReference>
<feature type="transmembrane region" description="Helical" evidence="14">
    <location>
        <begin position="62"/>
        <end position="84"/>
    </location>
</feature>
<feature type="transmembrane region" description="Helical" evidence="14">
    <location>
        <begin position="137"/>
        <end position="158"/>
    </location>
</feature>
<name>A0A8D0AT26_SANLU</name>
<dbReference type="Ensembl" id="ENSSLUT00000061210.1">
    <property type="protein sequence ID" value="ENSSLUP00000059519.1"/>
    <property type="gene ID" value="ENSSLUG00000025449.1"/>
</dbReference>
<reference evidence="16" key="1">
    <citation type="submission" date="2025-08" db="UniProtKB">
        <authorList>
            <consortium name="Ensembl"/>
        </authorList>
    </citation>
    <scope>IDENTIFICATION</scope>
</reference>
<dbReference type="Gene3D" id="1.20.1070.10">
    <property type="entry name" value="Rhodopsin 7-helix transmembrane proteins"/>
    <property type="match status" value="1"/>
</dbReference>
<evidence type="ECO:0000256" key="10">
    <source>
        <dbReference type="ARBA" id="ARBA00023224"/>
    </source>
</evidence>
<dbReference type="GeneID" id="116044639"/>
<feature type="transmembrane region" description="Helical" evidence="14">
    <location>
        <begin position="96"/>
        <end position="117"/>
    </location>
</feature>
<organism evidence="16 17">
    <name type="scientific">Sander lucioperca</name>
    <name type="common">Pike-perch</name>
    <name type="synonym">Perca lucioperca</name>
    <dbReference type="NCBI Taxonomy" id="283035"/>
    <lineage>
        <taxon>Eukaryota</taxon>
        <taxon>Metazoa</taxon>
        <taxon>Chordata</taxon>
        <taxon>Craniata</taxon>
        <taxon>Vertebrata</taxon>
        <taxon>Euteleostomi</taxon>
        <taxon>Actinopterygii</taxon>
        <taxon>Neopterygii</taxon>
        <taxon>Teleostei</taxon>
        <taxon>Neoteleostei</taxon>
        <taxon>Acanthomorphata</taxon>
        <taxon>Eupercaria</taxon>
        <taxon>Perciformes</taxon>
        <taxon>Percoidei</taxon>
        <taxon>Percidae</taxon>
        <taxon>Luciopercinae</taxon>
        <taxon>Sander</taxon>
    </lineage>
</organism>
<keyword evidence="9" id="KW-0325">Glycoprotein</keyword>
<evidence type="ECO:0000256" key="5">
    <source>
        <dbReference type="ARBA" id="ARBA00023040"/>
    </source>
</evidence>
<comment type="subcellular location">
    <subcellularLocation>
        <location evidence="1">Cell membrane</location>
        <topology evidence="1">Multi-pass membrane protein</topology>
    </subcellularLocation>
</comment>
<keyword evidence="2" id="KW-1003">Cell membrane</keyword>
<dbReference type="PANTHER" id="PTHR24233:SF1">
    <property type="entry name" value="G-PROTEIN COUPLED RECEPTOR 34-RELATED"/>
    <property type="match status" value="1"/>
</dbReference>
<reference evidence="16" key="2">
    <citation type="submission" date="2025-09" db="UniProtKB">
        <authorList>
            <consortium name="Ensembl"/>
        </authorList>
    </citation>
    <scope>IDENTIFICATION</scope>
</reference>
<evidence type="ECO:0000256" key="1">
    <source>
        <dbReference type="ARBA" id="ARBA00004651"/>
    </source>
</evidence>
<comment type="function">
    <text evidence="12">G-protein-coupled receptor of lysophosphatidylserine (LysoPS) that plays different roles in immune response. Acts a damage-sensing receptor that triggers tissue repair upon recognition of dying neutrophils. Mechanistically, apoptotic neutrophils release lysophosphatydilserine that are recognized by type 3 innate lymphoid cells (ILC3s) via GPR34, which activates downstream PI3K-AKT and RAS-ERK signaling pathways leading to STAT3 activation and IL-22 production. Plays an important role in microglial function, controlling morphology and phagocytosis.</text>
</comment>
<keyword evidence="17" id="KW-1185">Reference proteome</keyword>
<feature type="domain" description="G-protein coupled receptors family 1 profile" evidence="15">
    <location>
        <begin position="75"/>
        <end position="337"/>
    </location>
</feature>
<evidence type="ECO:0000256" key="14">
    <source>
        <dbReference type="SAM" id="Phobius"/>
    </source>
</evidence>
<evidence type="ECO:0000256" key="4">
    <source>
        <dbReference type="ARBA" id="ARBA00022989"/>
    </source>
</evidence>
<keyword evidence="10 13" id="KW-0807">Transducer</keyword>
<dbReference type="InterPro" id="IPR000276">
    <property type="entry name" value="GPCR_Rhodpsn"/>
</dbReference>
<keyword evidence="4 14" id="KW-1133">Transmembrane helix</keyword>
<dbReference type="Pfam" id="PF00001">
    <property type="entry name" value="7tm_1"/>
    <property type="match status" value="1"/>
</dbReference>
<gene>
    <name evidence="16" type="primary">LOC116044639</name>
</gene>
<evidence type="ECO:0000256" key="7">
    <source>
        <dbReference type="ARBA" id="ARBA00023157"/>
    </source>
</evidence>
<evidence type="ECO:0000313" key="17">
    <source>
        <dbReference type="Proteomes" id="UP000694568"/>
    </source>
</evidence>
<evidence type="ECO:0000256" key="13">
    <source>
        <dbReference type="RuleBase" id="RU000688"/>
    </source>
</evidence>
<dbReference type="SUPFAM" id="SSF81321">
    <property type="entry name" value="Family A G protein-coupled receptor-like"/>
    <property type="match status" value="1"/>
</dbReference>
<dbReference type="AlphaFoldDB" id="A0A8D0AT26"/>
<proteinExistence type="inferred from homology"/>
<dbReference type="GeneTree" id="ENSGT01110000267167"/>
<dbReference type="RefSeq" id="XP_031147876.1">
    <property type="nucleotide sequence ID" value="XM_031292016.2"/>
</dbReference>
<dbReference type="GO" id="GO:0005886">
    <property type="term" value="C:plasma membrane"/>
    <property type="evidence" value="ECO:0007669"/>
    <property type="project" value="UniProtKB-SubCell"/>
</dbReference>
<keyword evidence="8 13" id="KW-0675">Receptor</keyword>
<dbReference type="PROSITE" id="PS00237">
    <property type="entry name" value="G_PROTEIN_RECEP_F1_1"/>
    <property type="match status" value="1"/>
</dbReference>
<comment type="similarity">
    <text evidence="13">Belongs to the G-protein coupled receptor 1 family.</text>
</comment>
<evidence type="ECO:0000256" key="3">
    <source>
        <dbReference type="ARBA" id="ARBA00022692"/>
    </source>
</evidence>
<sequence>MTTFSFASSFPFTLSASASSNYSLTVSTLSLPVSMSSFFATTSPPNQTVCSFDDTTLRLPLAVLYSLFFIFGLVGNIFALWVFLFLQSSRNSVRVFLINCAVADLVLLVCLPFRVFYHINGNKWVLGSVACKMVGNVFYMNMYISITLLGLISLDRYLRLKGKGRARRCMRMRLWGRSWAWTWVACGALWGLSLVPLVSMIATAEDKEDKEKCFQYKKRVQAKGKAYFNAVLVLLFWLVFIMLVVSYAKIASQLLKVSRDKPDLPNAQRYEQTAKKSFFVLFLFTVCFVPYHAFRPIYIISQLRETYSCDYLKLIDRTNEVMLLFSAFNSCLDPVMYFLLSGSVRKTALQALGHRLGNRLLFLNEATSNSSMEFRRPSVPMAFPNRELNTPSIIPRTSICVINSNLCRTGLTTLPTTGQQ</sequence>
<keyword evidence="6 14" id="KW-0472">Membrane</keyword>
<evidence type="ECO:0000256" key="2">
    <source>
        <dbReference type="ARBA" id="ARBA00022475"/>
    </source>
</evidence>
<dbReference type="PRINTS" id="PR00237">
    <property type="entry name" value="GPCRRHODOPSN"/>
</dbReference>